<evidence type="ECO:0000313" key="7">
    <source>
        <dbReference type="EMBL" id="ANU14591.1"/>
    </source>
</evidence>
<evidence type="ECO:0000256" key="5">
    <source>
        <dbReference type="ARBA" id="ARBA00023136"/>
    </source>
</evidence>
<evidence type="ECO:0000256" key="4">
    <source>
        <dbReference type="ARBA" id="ARBA00022989"/>
    </source>
</evidence>
<dbReference type="EMBL" id="CP016537">
    <property type="protein sequence ID" value="ANU14591.1"/>
    <property type="molecule type" value="Genomic_DNA"/>
</dbReference>
<keyword evidence="3 6" id="KW-0812">Transmembrane</keyword>
<feature type="transmembrane region" description="Helical" evidence="6">
    <location>
        <begin position="417"/>
        <end position="434"/>
    </location>
</feature>
<feature type="transmembrane region" description="Helical" evidence="6">
    <location>
        <begin position="446"/>
        <end position="469"/>
    </location>
</feature>
<evidence type="ECO:0000256" key="6">
    <source>
        <dbReference type="SAM" id="Phobius"/>
    </source>
</evidence>
<feature type="transmembrane region" description="Helical" evidence="6">
    <location>
        <begin position="224"/>
        <end position="245"/>
    </location>
</feature>
<evidence type="ECO:0000256" key="2">
    <source>
        <dbReference type="ARBA" id="ARBA00008974"/>
    </source>
</evidence>
<reference evidence="8" key="1">
    <citation type="submission" date="2016-07" db="EMBL/GenBank/DDBJ databases">
        <authorList>
            <person name="See-Too W.S."/>
        </authorList>
    </citation>
    <scope>NUCLEOTIDE SEQUENCE [LARGE SCALE GENOMIC DNA]</scope>
    <source>
        <strain evidence="8">DSM 24743</strain>
    </source>
</reference>
<dbReference type="InterPro" id="IPR001248">
    <property type="entry name" value="Pur-cyt_permease"/>
</dbReference>
<dbReference type="GO" id="GO:0015205">
    <property type="term" value="F:nucleobase transmembrane transporter activity"/>
    <property type="evidence" value="ECO:0007669"/>
    <property type="project" value="TreeGrafter"/>
</dbReference>
<dbReference type="GO" id="GO:0005886">
    <property type="term" value="C:plasma membrane"/>
    <property type="evidence" value="ECO:0007669"/>
    <property type="project" value="TreeGrafter"/>
</dbReference>
<feature type="transmembrane region" description="Helical" evidence="6">
    <location>
        <begin position="265"/>
        <end position="286"/>
    </location>
</feature>
<feature type="transmembrane region" description="Helical" evidence="6">
    <location>
        <begin position="351"/>
        <end position="367"/>
    </location>
</feature>
<evidence type="ECO:0000256" key="3">
    <source>
        <dbReference type="ARBA" id="ARBA00022692"/>
    </source>
</evidence>
<accession>A0A1C7DTJ2</accession>
<name>A0A1C7DTJ2_9BACL</name>
<feature type="transmembrane region" description="Helical" evidence="6">
    <location>
        <begin position="126"/>
        <end position="144"/>
    </location>
</feature>
<sequence>MTQINQETSPLSSINSDLLPTALESRTWNFSNYFSVWMGSVHNIPSYVTIGGFFALGLSTGQVFVVICCAALLVAVLLVLNGHAGNKYGVPFSILLRASYGRKGAILPGVFRGIIAGIMWFGLQTYAGSIAVSIFIGTFFPGYLTLGGNFLFLGLSLSSLLSFLLFWLINLLFIFADVNTLGRLTKSVTVLIFIVFGGMSIWSIQLAGGVEMILDFEPSGGRDVSLFLLVSCVSAIVATWVAPILSVSDITRYSSSKRAHAGGQFIGILATYLLFACASISIIIGSEIAFGVPVWNVLEVVNNFDSVFAVILSLTTLALATLSVNIVGNVIPAANQLTALFPTKLNFKKSALVVATLGILLLPWKLMENPTSIFMFLNMVGALLSPVIGVMLTHYYFISKKMINLDAVYGIRGKQPLASFQVPALLATILTGGLSLLGSKIAALEVFYTISSLLGIIVSACLYITFYSIQTTFNFKKIQ</sequence>
<organism evidence="7 8">
    <name type="scientific">Planococcus halocryophilus</name>
    <dbReference type="NCBI Taxonomy" id="1215089"/>
    <lineage>
        <taxon>Bacteria</taxon>
        <taxon>Bacillati</taxon>
        <taxon>Bacillota</taxon>
        <taxon>Bacilli</taxon>
        <taxon>Bacillales</taxon>
        <taxon>Caryophanaceae</taxon>
        <taxon>Planococcus</taxon>
    </lineage>
</organism>
<comment type="subcellular location">
    <subcellularLocation>
        <location evidence="1">Membrane</location>
        <topology evidence="1">Multi-pass membrane protein</topology>
    </subcellularLocation>
</comment>
<evidence type="ECO:0000256" key="1">
    <source>
        <dbReference type="ARBA" id="ARBA00004141"/>
    </source>
</evidence>
<feature type="transmembrane region" description="Helical" evidence="6">
    <location>
        <begin position="187"/>
        <end position="204"/>
    </location>
</feature>
<dbReference type="PANTHER" id="PTHR30618">
    <property type="entry name" value="NCS1 FAMILY PURINE/PYRIMIDINE TRANSPORTER"/>
    <property type="match status" value="1"/>
</dbReference>
<dbReference type="Pfam" id="PF02133">
    <property type="entry name" value="Transp_cyt_pur"/>
    <property type="match status" value="1"/>
</dbReference>
<dbReference type="PANTHER" id="PTHR30618:SF0">
    <property type="entry name" value="PURINE-URACIL PERMEASE NCS1"/>
    <property type="match status" value="1"/>
</dbReference>
<dbReference type="RefSeq" id="WP_065528354.1">
    <property type="nucleotide sequence ID" value="NZ_CP016537.2"/>
</dbReference>
<gene>
    <name evidence="7" type="ORF">BBI08_12205</name>
</gene>
<dbReference type="KEGG" id="phc:BBI08_12205"/>
<keyword evidence="8" id="KW-1185">Reference proteome</keyword>
<keyword evidence="5 6" id="KW-0472">Membrane</keyword>
<feature type="transmembrane region" description="Helical" evidence="6">
    <location>
        <begin position="150"/>
        <end position="175"/>
    </location>
</feature>
<reference evidence="8" key="2">
    <citation type="submission" date="2016-10" db="EMBL/GenBank/DDBJ databases">
        <authorList>
            <person name="See-Too W.S."/>
        </authorList>
    </citation>
    <scope>NUCLEOTIDE SEQUENCE [LARGE SCALE GENOMIC DNA]</scope>
    <source>
        <strain evidence="8">DSM 24743</strain>
    </source>
</reference>
<comment type="similarity">
    <text evidence="2">Belongs to the purine-cytosine permease (2.A.39) family.</text>
</comment>
<dbReference type="Gene3D" id="1.10.4160.10">
    <property type="entry name" value="Hydantoin permease"/>
    <property type="match status" value="1"/>
</dbReference>
<dbReference type="InterPro" id="IPR045225">
    <property type="entry name" value="Uracil/uridine/allantoin_perm"/>
</dbReference>
<feature type="transmembrane region" description="Helical" evidence="6">
    <location>
        <begin position="306"/>
        <end position="331"/>
    </location>
</feature>
<feature type="transmembrane region" description="Helical" evidence="6">
    <location>
        <begin position="373"/>
        <end position="397"/>
    </location>
</feature>
<dbReference type="Proteomes" id="UP000092687">
    <property type="component" value="Chromosome"/>
</dbReference>
<protein>
    <submittedName>
        <fullName evidence="7">Allantoin permease</fullName>
    </submittedName>
</protein>
<feature type="transmembrane region" description="Helical" evidence="6">
    <location>
        <begin position="104"/>
        <end position="121"/>
    </location>
</feature>
<dbReference type="AlphaFoldDB" id="A0A1C7DTJ2"/>
<feature type="transmembrane region" description="Helical" evidence="6">
    <location>
        <begin position="34"/>
        <end position="56"/>
    </location>
</feature>
<proteinExistence type="inferred from homology"/>
<dbReference type="OrthoDB" id="9780088at2"/>
<dbReference type="STRING" id="1215089.BBI08_12205"/>
<evidence type="ECO:0000313" key="8">
    <source>
        <dbReference type="Proteomes" id="UP000092687"/>
    </source>
</evidence>
<feature type="transmembrane region" description="Helical" evidence="6">
    <location>
        <begin position="63"/>
        <end position="84"/>
    </location>
</feature>
<keyword evidence="4 6" id="KW-1133">Transmembrane helix</keyword>